<protein>
    <submittedName>
        <fullName evidence="2">Uncharacterized protein</fullName>
    </submittedName>
</protein>
<sequence length="129" mass="14664">MIQPDHQTLRVSTFSGASKNGVQFSIWLRRLRRLEDIMRMRPVPLTEEQQAEHLIGHLDGVAREKVEELDSDAKRSYSAVVSHLTAFFESPKQRYVARQKLSACRQEPGESCTTFANRVLHLVRAATSG</sequence>
<name>A0A7I5EAV3_HAECO</name>
<proteinExistence type="predicted"/>
<accession>A0A7I5EAV3</accession>
<dbReference type="WBParaSite" id="HCON_00110810-00001">
    <property type="protein sequence ID" value="HCON_00110810-00001"/>
    <property type="gene ID" value="HCON_00110810"/>
</dbReference>
<organism evidence="1 2">
    <name type="scientific">Haemonchus contortus</name>
    <name type="common">Barber pole worm</name>
    <dbReference type="NCBI Taxonomy" id="6289"/>
    <lineage>
        <taxon>Eukaryota</taxon>
        <taxon>Metazoa</taxon>
        <taxon>Ecdysozoa</taxon>
        <taxon>Nematoda</taxon>
        <taxon>Chromadorea</taxon>
        <taxon>Rhabditida</taxon>
        <taxon>Rhabditina</taxon>
        <taxon>Rhabditomorpha</taxon>
        <taxon>Strongyloidea</taxon>
        <taxon>Trichostrongylidae</taxon>
        <taxon>Haemonchus</taxon>
    </lineage>
</organism>
<dbReference type="Proteomes" id="UP000025227">
    <property type="component" value="Unplaced"/>
</dbReference>
<evidence type="ECO:0000313" key="1">
    <source>
        <dbReference type="Proteomes" id="UP000025227"/>
    </source>
</evidence>
<keyword evidence="1" id="KW-1185">Reference proteome</keyword>
<dbReference type="AlphaFoldDB" id="A0A7I5EAV3"/>
<reference evidence="2" key="1">
    <citation type="submission" date="2020-12" db="UniProtKB">
        <authorList>
            <consortium name="WormBaseParasite"/>
        </authorList>
    </citation>
    <scope>IDENTIFICATION</scope>
    <source>
        <strain evidence="2">MHco3</strain>
    </source>
</reference>
<evidence type="ECO:0000313" key="2">
    <source>
        <dbReference type="WBParaSite" id="HCON_00110810-00001"/>
    </source>
</evidence>